<dbReference type="InterPro" id="IPR043147">
    <property type="entry name" value="Penicillin_amidase_A-knob"/>
</dbReference>
<dbReference type="SUPFAM" id="SSF56235">
    <property type="entry name" value="N-terminal nucleophile aminohydrolases (Ntn hydrolases)"/>
    <property type="match status" value="1"/>
</dbReference>
<dbReference type="Gene3D" id="3.60.20.10">
    <property type="entry name" value="Glutamine Phosphoribosylpyrophosphate, subunit 1, domain 1"/>
    <property type="match status" value="1"/>
</dbReference>
<dbReference type="Gene3D" id="1.10.1400.10">
    <property type="match status" value="1"/>
</dbReference>
<dbReference type="GO" id="GO:0016811">
    <property type="term" value="F:hydrolase activity, acting on carbon-nitrogen (but not peptide) bonds, in linear amides"/>
    <property type="evidence" value="ECO:0007669"/>
    <property type="project" value="InterPro"/>
</dbReference>
<evidence type="ECO:0000256" key="5">
    <source>
        <dbReference type="PIRSR" id="PIRSR001227-2"/>
    </source>
</evidence>
<dbReference type="InterPro" id="IPR023343">
    <property type="entry name" value="Penicillin_amidase_dom1"/>
</dbReference>
<name>A0A1Y5F3R1_9BACT</name>
<evidence type="ECO:0000256" key="2">
    <source>
        <dbReference type="ARBA" id="ARBA00022801"/>
    </source>
</evidence>
<dbReference type="PANTHER" id="PTHR34218">
    <property type="entry name" value="PEPTIDASE S45 PENICILLIN AMIDASE"/>
    <property type="match status" value="1"/>
</dbReference>
<dbReference type="InterPro" id="IPR043146">
    <property type="entry name" value="Penicillin_amidase_N_B-knob"/>
</dbReference>
<accession>A0A1Y5F3R1</accession>
<keyword evidence="2" id="KW-0378">Hydrolase</keyword>
<dbReference type="InterPro" id="IPR002692">
    <property type="entry name" value="S45"/>
</dbReference>
<feature type="binding site" evidence="5">
    <location>
        <position position="299"/>
    </location>
    <ligand>
        <name>Ca(2+)</name>
        <dbReference type="ChEBI" id="CHEBI:29108"/>
    </ligand>
</feature>
<comment type="similarity">
    <text evidence="1">Belongs to the peptidase S45 family.</text>
</comment>
<dbReference type="Gene3D" id="1.10.439.10">
    <property type="entry name" value="Penicillin Amidohydrolase, domain 1"/>
    <property type="match status" value="1"/>
</dbReference>
<dbReference type="Pfam" id="PF01804">
    <property type="entry name" value="Penicil_amidase"/>
    <property type="match status" value="1"/>
</dbReference>
<dbReference type="EMBL" id="MAAO01000011">
    <property type="protein sequence ID" value="OUR94143.1"/>
    <property type="molecule type" value="Genomic_DNA"/>
</dbReference>
<protein>
    <recommendedName>
        <fullName evidence="8">Penicillin amidase</fullName>
    </recommendedName>
</protein>
<dbReference type="GO" id="GO:0017000">
    <property type="term" value="P:antibiotic biosynthetic process"/>
    <property type="evidence" value="ECO:0007669"/>
    <property type="project" value="InterPro"/>
</dbReference>
<comment type="cofactor">
    <cofactor evidence="5">
        <name>Ca(2+)</name>
        <dbReference type="ChEBI" id="CHEBI:29108"/>
    </cofactor>
    <text evidence="5">Binds 1 Ca(2+) ion per dimer.</text>
</comment>
<evidence type="ECO:0000313" key="6">
    <source>
        <dbReference type="EMBL" id="OUR94143.1"/>
    </source>
</evidence>
<dbReference type="PANTHER" id="PTHR34218:SF4">
    <property type="entry name" value="ACYL-HOMOSERINE LACTONE ACYLASE QUIP"/>
    <property type="match status" value="1"/>
</dbReference>
<keyword evidence="3" id="KW-0865">Zymogen</keyword>
<evidence type="ECO:0000256" key="1">
    <source>
        <dbReference type="ARBA" id="ARBA00006586"/>
    </source>
</evidence>
<feature type="active site" description="Nucleophile" evidence="4">
    <location>
        <position position="223"/>
    </location>
</feature>
<reference evidence="7" key="1">
    <citation type="journal article" date="2017" name="Proc. Natl. Acad. Sci. U.S.A.">
        <title>Simulation of Deepwater Horizon oil plume reveals substrate specialization within a complex community of hydrocarbon-degraders.</title>
        <authorList>
            <person name="Hu P."/>
            <person name="Dubinsky E.A."/>
            <person name="Probst A.J."/>
            <person name="Wang J."/>
            <person name="Sieber C.M.K."/>
            <person name="Tom L.M."/>
            <person name="Gardinali P."/>
            <person name="Banfield J.F."/>
            <person name="Atlas R.M."/>
            <person name="Andersen G.L."/>
        </authorList>
    </citation>
    <scope>NUCLEOTIDE SEQUENCE [LARGE SCALE GENOMIC DNA]</scope>
</reference>
<evidence type="ECO:0000256" key="3">
    <source>
        <dbReference type="ARBA" id="ARBA00023145"/>
    </source>
</evidence>
<gene>
    <name evidence="6" type="ORF">A9Q84_17695</name>
</gene>
<dbReference type="GO" id="GO:0046872">
    <property type="term" value="F:metal ion binding"/>
    <property type="evidence" value="ECO:0007669"/>
    <property type="project" value="UniProtKB-KW"/>
</dbReference>
<evidence type="ECO:0000313" key="7">
    <source>
        <dbReference type="Proteomes" id="UP000196531"/>
    </source>
</evidence>
<dbReference type="AlphaFoldDB" id="A0A1Y5F3R1"/>
<proteinExistence type="inferred from homology"/>
<evidence type="ECO:0000256" key="4">
    <source>
        <dbReference type="PIRSR" id="PIRSR001227-1"/>
    </source>
</evidence>
<keyword evidence="5" id="KW-0106">Calcium</keyword>
<dbReference type="InterPro" id="IPR014395">
    <property type="entry name" value="Pen/GL7ACA/AHL_acylase"/>
</dbReference>
<comment type="caution">
    <text evidence="6">The sequence shown here is derived from an EMBL/GenBank/DDBJ whole genome shotgun (WGS) entry which is preliminary data.</text>
</comment>
<sequence>MLKLGKKKKTFATNRSSEISIKRRSSGIAEIWANDEIDMAFAQAYAHCTDRFLQMFLLRIIGKGRLCELLKDDEDSLQIDIFMRQMNFYGSTEEDLERLPKDVLSFFESYADGVNKYLNDYSKIWEFKLLGVDLEPWSPRDSLMVVKIMSYIGLAQTQQDAEKLIIQLIRNKLDLNKIKDLFSPHLDGLSQDICDQLGELTHFAGLIPEEVKFHSMIPKILASNNWILAGSKTESGNVIQCNDPHLEINRLPAIWYEQIVHYGERNIQGFGMPGLPGVIMGRTDHVSYGFTYGFMDMIDYFIEDVTSDKYLRDEEHHAFKKRKEIIKRKKTTDFELNLFENHCGTLETPNDSSSILKDGKYLNRAWSADKLGSIGSAIAMYEMLFCDDVPSLKDALSKISISCNWLLGDDNGDIAFQQSGLLPKRTHSGLYPLEAKHSKNLWNGVRDRSELISAINPKSGFLASANNDLLDYKEIDKPLSINLPMGSYRFDRICDLLKSKQKHSLEDMKTFQRDLYSLQAEKFMPLLTSVLGQDTISEKLKSWDLRYNKESFGAVIFENFYHNLLREVFAKDFIGTEAFQYIENSSSILIDFYSLFDRILLGDDKSLWFKNKNIETCLRNAYEQTLKFFSVNKLITWGELRVVPLNNILFDGNLPSFLGFDYGPISIEGSRATVVQGALYEAHGRISTFCPSMRFITDLGQRKSYTMLAGGVSDRRFSKYYTSEIAGFLKYEYKEVKLD</sequence>
<keyword evidence="5" id="KW-0479">Metal-binding</keyword>
<dbReference type="Proteomes" id="UP000196531">
    <property type="component" value="Unassembled WGS sequence"/>
</dbReference>
<dbReference type="PIRSF" id="PIRSF001227">
    <property type="entry name" value="Pen_acylase"/>
    <property type="match status" value="1"/>
</dbReference>
<dbReference type="Gene3D" id="2.30.120.10">
    <property type="match status" value="1"/>
</dbReference>
<feature type="binding site" evidence="5">
    <location>
        <position position="296"/>
    </location>
    <ligand>
        <name>Ca(2+)</name>
        <dbReference type="ChEBI" id="CHEBI:29108"/>
    </ligand>
</feature>
<dbReference type="InterPro" id="IPR029055">
    <property type="entry name" value="Ntn_hydrolases_N"/>
</dbReference>
<evidence type="ECO:0008006" key="8">
    <source>
        <dbReference type="Google" id="ProtNLM"/>
    </source>
</evidence>
<organism evidence="6 7">
    <name type="scientific">Halobacteriovorax marinus</name>
    <dbReference type="NCBI Taxonomy" id="97084"/>
    <lineage>
        <taxon>Bacteria</taxon>
        <taxon>Pseudomonadati</taxon>
        <taxon>Bdellovibrionota</taxon>
        <taxon>Bacteriovoracia</taxon>
        <taxon>Bacteriovoracales</taxon>
        <taxon>Halobacteriovoraceae</taxon>
        <taxon>Halobacteriovorax</taxon>
    </lineage>
</organism>